<feature type="region of interest" description="Disordered" evidence="2">
    <location>
        <begin position="527"/>
        <end position="579"/>
    </location>
</feature>
<sequence>MTKAAMNRSLRSSRSSTIGRVRGRGEISKASINQRTKGRVSNSRGPPTKKSTKIQQTNKTKTNQQSNRSSGNKKTMPSLEAAIKNKDICTKIEPEITAAEGKNLVAGKGKSVIKNVTAVVKTVTRSGSNSDKTVLNAVEEIDQKKVDAKEVVTSGEENVNVSIKATRTSNRVQAKNPTLISNVKSPLKVEKSPKKSVGFLIASEIKNKNEVISTIPKAISSPTVAATIPNTISRVNYSETASISTSSINMPISSINCGISSIASNTKISSGASVVSAQTMITSQPLISPPPPMIKNNGTALIGSSGPQQQWVPVYVVDMPNLQKSESGILRPMAPPPSMISSFPTSPVKPSLPLTSTVSSMGLPRMVTKPVPIAARLQKPLMKTKAIPIPSSLFTSVPSMPNPSTMPVLKPLSTNTTTTAVLNSVVISDSSNTFVGINFDDRMNNKRERKNSNPMKATMKPEIGNSGSRNLVMMSPINPNVEKTSVNEDEETSSSIDSPEKNNIGPASEVKCVLCEKVFPSLKDMQEHYLKTHKGRKSREKNKRNMENSATQTAVETSRNTNKECNESSGVPANGSQPHPLQIIIDDAELDPKCPVCSCGFKTVAEVKRHVAEVHSYICSECNITFYTLFQFTSHKCTKVTKKGKKNKKMQNNNTITSSNINKSIVTSETNKTESSLHNSMTKFVAIKPKLFVQAPPCDDLSEPPVLTAEPSMLLPLPQGNHMSSPPPLQKISNISDGTRDNPYIIPSQSEVTPSSKINTNSVTPQKPKKVAVIETNNIEEAKKLAKRLDMESPDEKLFKPEVVLQKLDQLKSIGHLSISFVPKKKRPLDEVLEGEEHLEYVCGRCNVLCFDMADYMDHIQECLIMSSVSVVPSRGPRRFLKLKKEVASFAFDDQNNNNYTLNKNLINKLSEVLGPSMSKPMIGTPSVSPDKSTEKKLPPTPNQKETPTTYFHGLAPPPPQLYGAIPVPVMQNTVNIPYSTNIPYPANIPYTFVTKNIVNAPTQFIHPPIGNVSVASTISNVSVASSFNNISVASTKSNVSLATANNKQITVPGGSNMISKTFTPFTSSILSNNLTKTTSTVIDRPPPKKEVPKKTFSGVIVPKFIPRSQVGKNIKGSATSAINVKSVSSLNTKGCTTPAINMKPVSSFNTKGSTTPAINVKPVSSLNTMGSTTPTINVKPVSSLNTKGSTTPSINVKPVSSLMNNPTMVNSSRISTSIASPILMRESGKSVNKVHTRSPAGSFPTLKSFPTSTVTTNVPTNSIVTSMPSGVISVKTTQFSKSMSNDISSYIFTPQISKNSSTASSVSSKTTTAPSTVTFVGSSDISRQTHPSFRDLLDDDDFPLSSQQPQKTKRQTSRVMEKPHEQQKTHNLKVPTNNSVVGSKSPNKKGIKLNQAMVMIPLDKNLTKGTVSGMMTESRDIMGAAESSTLDLLLDADDIKMEVEEEVLNDIF</sequence>
<reference evidence="4 5" key="1">
    <citation type="submission" date="2024-05" db="EMBL/GenBank/DDBJ databases">
        <authorList>
            <person name="Wallberg A."/>
        </authorList>
    </citation>
    <scope>NUCLEOTIDE SEQUENCE [LARGE SCALE GENOMIC DNA]</scope>
</reference>
<feature type="compositionally biased region" description="Low complexity" evidence="2">
    <location>
        <begin position="53"/>
        <end position="67"/>
    </location>
</feature>
<comment type="caution">
    <text evidence="4">The sequence shown here is derived from an EMBL/GenBank/DDBJ whole genome shotgun (WGS) entry which is preliminary data.</text>
</comment>
<proteinExistence type="predicted"/>
<feature type="region of interest" description="Disordered" evidence="2">
    <location>
        <begin position="1"/>
        <end position="79"/>
    </location>
</feature>
<dbReference type="Proteomes" id="UP001497623">
    <property type="component" value="Unassembled WGS sequence"/>
</dbReference>
<feature type="compositionally biased region" description="Polar residues" evidence="2">
    <location>
        <begin position="567"/>
        <end position="579"/>
    </location>
</feature>
<evidence type="ECO:0000256" key="1">
    <source>
        <dbReference type="PROSITE-ProRule" id="PRU00042"/>
    </source>
</evidence>
<feature type="compositionally biased region" description="Basic and acidic residues" evidence="2">
    <location>
        <begin position="1360"/>
        <end position="1369"/>
    </location>
</feature>
<evidence type="ECO:0000313" key="4">
    <source>
        <dbReference type="EMBL" id="CAL4078657.1"/>
    </source>
</evidence>
<evidence type="ECO:0000259" key="3">
    <source>
        <dbReference type="PROSITE" id="PS50157"/>
    </source>
</evidence>
<dbReference type="PROSITE" id="PS50157">
    <property type="entry name" value="ZINC_FINGER_C2H2_2"/>
    <property type="match status" value="1"/>
</dbReference>
<dbReference type="InterPro" id="IPR013087">
    <property type="entry name" value="Znf_C2H2_type"/>
</dbReference>
<feature type="compositionally biased region" description="Low complexity" evidence="2">
    <location>
        <begin position="1301"/>
        <end position="1319"/>
    </location>
</feature>
<accession>A0AAV2QAV2</accession>
<feature type="region of interest" description="Disordered" evidence="2">
    <location>
        <begin position="921"/>
        <end position="949"/>
    </location>
</feature>
<protein>
    <recommendedName>
        <fullName evidence="3">C2H2-type domain-containing protein</fullName>
    </recommendedName>
</protein>
<keyword evidence="1" id="KW-0479">Metal-binding</keyword>
<dbReference type="SMART" id="SM00355">
    <property type="entry name" value="ZnF_C2H2"/>
    <property type="match status" value="4"/>
</dbReference>
<dbReference type="EMBL" id="CAXKWB010005486">
    <property type="protein sequence ID" value="CAL4078657.1"/>
    <property type="molecule type" value="Genomic_DNA"/>
</dbReference>
<gene>
    <name evidence="4" type="ORF">MNOR_LOCUS10715</name>
</gene>
<organism evidence="4 5">
    <name type="scientific">Meganyctiphanes norvegica</name>
    <name type="common">Northern krill</name>
    <name type="synonym">Thysanopoda norvegica</name>
    <dbReference type="NCBI Taxonomy" id="48144"/>
    <lineage>
        <taxon>Eukaryota</taxon>
        <taxon>Metazoa</taxon>
        <taxon>Ecdysozoa</taxon>
        <taxon>Arthropoda</taxon>
        <taxon>Crustacea</taxon>
        <taxon>Multicrustacea</taxon>
        <taxon>Malacostraca</taxon>
        <taxon>Eumalacostraca</taxon>
        <taxon>Eucarida</taxon>
        <taxon>Euphausiacea</taxon>
        <taxon>Euphausiidae</taxon>
        <taxon>Meganyctiphanes</taxon>
    </lineage>
</organism>
<feature type="region of interest" description="Disordered" evidence="2">
    <location>
        <begin position="444"/>
        <end position="503"/>
    </location>
</feature>
<dbReference type="GO" id="GO:0008270">
    <property type="term" value="F:zinc ion binding"/>
    <property type="evidence" value="ECO:0007669"/>
    <property type="project" value="UniProtKB-KW"/>
</dbReference>
<feature type="domain" description="C2H2-type" evidence="3">
    <location>
        <begin position="510"/>
        <end position="538"/>
    </location>
</feature>
<name>A0AAV2QAV2_MEGNR</name>
<keyword evidence="1" id="KW-0863">Zinc-finger</keyword>
<keyword evidence="5" id="KW-1185">Reference proteome</keyword>
<feature type="compositionally biased region" description="Polar residues" evidence="2">
    <location>
        <begin position="1320"/>
        <end position="1331"/>
    </location>
</feature>
<keyword evidence="1" id="KW-0862">Zinc</keyword>
<feature type="compositionally biased region" description="Polar residues" evidence="2">
    <location>
        <begin position="547"/>
        <end position="560"/>
    </location>
</feature>
<feature type="compositionally biased region" description="Basic residues" evidence="2">
    <location>
        <begin position="531"/>
        <end position="542"/>
    </location>
</feature>
<evidence type="ECO:0000313" key="5">
    <source>
        <dbReference type="Proteomes" id="UP001497623"/>
    </source>
</evidence>
<evidence type="ECO:0000256" key="2">
    <source>
        <dbReference type="SAM" id="MobiDB-lite"/>
    </source>
</evidence>
<feature type="compositionally biased region" description="Polar residues" evidence="2">
    <location>
        <begin position="30"/>
        <end position="45"/>
    </location>
</feature>
<feature type="region of interest" description="Disordered" evidence="2">
    <location>
        <begin position="1301"/>
        <end position="1371"/>
    </location>
</feature>
<feature type="compositionally biased region" description="Polar residues" evidence="2">
    <location>
        <begin position="9"/>
        <end position="18"/>
    </location>
</feature>
<dbReference type="PROSITE" id="PS00028">
    <property type="entry name" value="ZINC_FINGER_C2H2_1"/>
    <property type="match status" value="2"/>
</dbReference>